<protein>
    <submittedName>
        <fullName evidence="1">Uncharacterized protein</fullName>
    </submittedName>
</protein>
<organism evidence="1 2">
    <name type="scientific">Micromonospora sonchi</name>
    <dbReference type="NCBI Taxonomy" id="1763543"/>
    <lineage>
        <taxon>Bacteria</taxon>
        <taxon>Bacillati</taxon>
        <taxon>Actinomycetota</taxon>
        <taxon>Actinomycetes</taxon>
        <taxon>Micromonosporales</taxon>
        <taxon>Micromonosporaceae</taxon>
        <taxon>Micromonospora</taxon>
    </lineage>
</organism>
<dbReference type="EMBL" id="BMNB01000003">
    <property type="protein sequence ID" value="GGM25440.1"/>
    <property type="molecule type" value="Genomic_DNA"/>
</dbReference>
<sequence length="109" mass="11953">MPGAELLGLEHRGGLRRDLGQMRPDLVRAVPDHHHRALRRERLGRTERVTEQCPAEQWVQHLGQRGLHPLALTGGKYDDGAGVGLGHDVAPVGTRTLSRGHANQTIRPG</sequence>
<name>A0A917WRI9_9ACTN</name>
<evidence type="ECO:0000313" key="2">
    <source>
        <dbReference type="Proteomes" id="UP000608890"/>
    </source>
</evidence>
<evidence type="ECO:0000313" key="1">
    <source>
        <dbReference type="EMBL" id="GGM25440.1"/>
    </source>
</evidence>
<dbReference type="Proteomes" id="UP000608890">
    <property type="component" value="Unassembled WGS sequence"/>
</dbReference>
<proteinExistence type="predicted"/>
<keyword evidence="2" id="KW-1185">Reference proteome</keyword>
<gene>
    <name evidence="1" type="ORF">GCM10011608_07860</name>
</gene>
<accession>A0A917WRI9</accession>
<reference evidence="1" key="2">
    <citation type="submission" date="2020-09" db="EMBL/GenBank/DDBJ databases">
        <authorList>
            <person name="Sun Q."/>
            <person name="Zhou Y."/>
        </authorList>
    </citation>
    <scope>NUCLEOTIDE SEQUENCE</scope>
    <source>
        <strain evidence="1">CGMCC 4.7312</strain>
    </source>
</reference>
<comment type="caution">
    <text evidence="1">The sequence shown here is derived from an EMBL/GenBank/DDBJ whole genome shotgun (WGS) entry which is preliminary data.</text>
</comment>
<dbReference type="AlphaFoldDB" id="A0A917WRI9"/>
<reference evidence="1" key="1">
    <citation type="journal article" date="2014" name="Int. J. Syst. Evol. Microbiol.">
        <title>Complete genome sequence of Corynebacterium casei LMG S-19264T (=DSM 44701T), isolated from a smear-ripened cheese.</title>
        <authorList>
            <consortium name="US DOE Joint Genome Institute (JGI-PGF)"/>
            <person name="Walter F."/>
            <person name="Albersmeier A."/>
            <person name="Kalinowski J."/>
            <person name="Ruckert C."/>
        </authorList>
    </citation>
    <scope>NUCLEOTIDE SEQUENCE</scope>
    <source>
        <strain evidence="1">CGMCC 4.7312</strain>
    </source>
</reference>